<dbReference type="EMBL" id="JBGFUD010000130">
    <property type="protein sequence ID" value="MFH4973767.1"/>
    <property type="molecule type" value="Genomic_DNA"/>
</dbReference>
<dbReference type="PANTHER" id="PTHR13360:SF1">
    <property type="entry name" value="ACTIVATING SIGNAL COINTEGRATOR 1 COMPLEX SUBUNIT 1"/>
    <property type="match status" value="1"/>
</dbReference>
<dbReference type="PANTHER" id="PTHR13360">
    <property type="entry name" value="ACTIVATING SIGNAL COINTEGRATOR 1 COMPLEX SUBUNIT 1"/>
    <property type="match status" value="1"/>
</dbReference>
<dbReference type="InterPro" id="IPR009097">
    <property type="entry name" value="Cyclic_Pdiesterase"/>
</dbReference>
<sequence>MLPSNTLPSVSSPVNATVSQALDSQCRWGEVHVAFDELNQMWSSCVDIHERFVSAIWGRNNGSIQQGKQQSLDTGISISPTAVSGVLNVMYYSRSRDLVVGCITQLHHQVMEIRQRMRPTHFVSVRMVNDKVKERFKRFIDFVLSDTRIDESCKDESLFQIPSKLHVSVVVLLLLDESEEVKAAQILNDVMEKEVRQILNHSELRLEIRGVRGMGDNPAKERIIYAAVTDSRLQAAANVIASAMLKMGLSLRFQHEPVKIHVTLMSTRFCYEKGKAVSDMNVTSLLKIFRDFYFGSVTVNEIQLCRRGTPPDSSGYYESIATMSF</sequence>
<protein>
    <recommendedName>
        <fullName evidence="1">A-kinase anchor protein 7-like phosphoesterase domain-containing protein</fullName>
    </recommendedName>
</protein>
<feature type="domain" description="A-kinase anchor protein 7-like phosphoesterase" evidence="1">
    <location>
        <begin position="119"/>
        <end position="325"/>
    </location>
</feature>
<dbReference type="AlphaFoldDB" id="A0ABD6E492"/>
<evidence type="ECO:0000313" key="2">
    <source>
        <dbReference type="EMBL" id="MFH4973767.1"/>
    </source>
</evidence>
<accession>A0ABD6E492</accession>
<comment type="caution">
    <text evidence="2">The sequence shown here is derived from an EMBL/GenBank/DDBJ whole genome shotgun (WGS) entry which is preliminary data.</text>
</comment>
<evidence type="ECO:0000313" key="3">
    <source>
        <dbReference type="Proteomes" id="UP001608902"/>
    </source>
</evidence>
<organism evidence="2 3">
    <name type="scientific">Gnathostoma spinigerum</name>
    <dbReference type="NCBI Taxonomy" id="75299"/>
    <lineage>
        <taxon>Eukaryota</taxon>
        <taxon>Metazoa</taxon>
        <taxon>Ecdysozoa</taxon>
        <taxon>Nematoda</taxon>
        <taxon>Chromadorea</taxon>
        <taxon>Rhabditida</taxon>
        <taxon>Spirurina</taxon>
        <taxon>Gnathostomatomorpha</taxon>
        <taxon>Gnathostomatoidea</taxon>
        <taxon>Gnathostomatidae</taxon>
        <taxon>Gnathostoma</taxon>
    </lineage>
</organism>
<dbReference type="Pfam" id="PF10469">
    <property type="entry name" value="AKAP7_NLS"/>
    <property type="match status" value="1"/>
</dbReference>
<gene>
    <name evidence="2" type="ORF">AB6A40_000476</name>
</gene>
<name>A0ABD6E492_9BILA</name>
<evidence type="ECO:0000259" key="1">
    <source>
        <dbReference type="Pfam" id="PF10469"/>
    </source>
</evidence>
<dbReference type="Proteomes" id="UP001608902">
    <property type="component" value="Unassembled WGS sequence"/>
</dbReference>
<dbReference type="InterPro" id="IPR019510">
    <property type="entry name" value="AKAP7-like_phosphoesterase"/>
</dbReference>
<dbReference type="SUPFAM" id="SSF55144">
    <property type="entry name" value="LigT-like"/>
    <property type="match status" value="1"/>
</dbReference>
<keyword evidence="3" id="KW-1185">Reference proteome</keyword>
<reference evidence="2 3" key="1">
    <citation type="submission" date="2024-08" db="EMBL/GenBank/DDBJ databases">
        <title>Gnathostoma spinigerum genome.</title>
        <authorList>
            <person name="Gonzalez-Bertolin B."/>
            <person name="Monzon S."/>
            <person name="Zaballos A."/>
            <person name="Jimenez P."/>
            <person name="Dekumyoy P."/>
            <person name="Varona S."/>
            <person name="Cuesta I."/>
            <person name="Sumanam S."/>
            <person name="Adisakwattana P."/>
            <person name="Gasser R.B."/>
            <person name="Hernandez-Gonzalez A."/>
            <person name="Young N.D."/>
            <person name="Perteguer M.J."/>
        </authorList>
    </citation>
    <scope>NUCLEOTIDE SEQUENCE [LARGE SCALE GENOMIC DNA]</scope>
    <source>
        <strain evidence="2">AL3</strain>
        <tissue evidence="2">Liver</tissue>
    </source>
</reference>
<proteinExistence type="predicted"/>
<dbReference type="Gene3D" id="3.90.1140.10">
    <property type="entry name" value="Cyclic phosphodiesterase"/>
    <property type="match status" value="1"/>
</dbReference>
<dbReference type="InterPro" id="IPR009210">
    <property type="entry name" value="ASCC1"/>
</dbReference>